<feature type="compositionally biased region" description="Polar residues" evidence="2">
    <location>
        <begin position="367"/>
        <end position="377"/>
    </location>
</feature>
<feature type="region of interest" description="Disordered" evidence="2">
    <location>
        <begin position="188"/>
        <end position="224"/>
    </location>
</feature>
<evidence type="ECO:0000256" key="2">
    <source>
        <dbReference type="SAM" id="MobiDB-lite"/>
    </source>
</evidence>
<dbReference type="GO" id="GO:0046983">
    <property type="term" value="F:protein dimerization activity"/>
    <property type="evidence" value="ECO:0007669"/>
    <property type="project" value="InterPro"/>
</dbReference>
<dbReference type="EMBL" id="KE721353">
    <property type="protein sequence ID" value="ERF70156.1"/>
    <property type="molecule type" value="Genomic_DNA"/>
</dbReference>
<dbReference type="InterPro" id="IPR036638">
    <property type="entry name" value="HLH_DNA-bd_sf"/>
</dbReference>
<dbReference type="HOGENOM" id="CLU_015973_0_0_1"/>
<dbReference type="Pfam" id="PF00010">
    <property type="entry name" value="HLH"/>
    <property type="match status" value="1"/>
</dbReference>
<keyword evidence="5" id="KW-1185">Reference proteome</keyword>
<feature type="coiled-coil region" evidence="1">
    <location>
        <begin position="631"/>
        <end position="665"/>
    </location>
</feature>
<reference evidence="5" key="1">
    <citation type="journal article" date="2014" name="BMC Genomics">
        <title>Genome characteristics reveal the impact of lichenization on lichen-forming fungus Endocarpon pusillum Hedwig (Verrucariales, Ascomycota).</title>
        <authorList>
            <person name="Wang Y.-Y."/>
            <person name="Liu B."/>
            <person name="Zhang X.-Y."/>
            <person name="Zhou Q.-M."/>
            <person name="Zhang T."/>
            <person name="Li H."/>
            <person name="Yu Y.-F."/>
            <person name="Zhang X.-L."/>
            <person name="Hao X.-Y."/>
            <person name="Wang M."/>
            <person name="Wang L."/>
            <person name="Wei J.-C."/>
        </authorList>
    </citation>
    <scope>NUCLEOTIDE SEQUENCE [LARGE SCALE GENOMIC DNA]</scope>
    <source>
        <strain evidence="5">Z07020 / HMAS-L-300199</strain>
    </source>
</reference>
<protein>
    <recommendedName>
        <fullName evidence="3">BHLH domain-containing protein</fullName>
    </recommendedName>
</protein>
<feature type="compositionally biased region" description="Polar residues" evidence="2">
    <location>
        <begin position="443"/>
        <end position="472"/>
    </location>
</feature>
<dbReference type="SUPFAM" id="SSF47459">
    <property type="entry name" value="HLH, helix-loop-helix DNA-binding domain"/>
    <property type="match status" value="1"/>
</dbReference>
<dbReference type="AlphaFoldDB" id="U1GEM1"/>
<dbReference type="OMA" id="EQDMAFT"/>
<feature type="compositionally biased region" description="Low complexity" evidence="2">
    <location>
        <begin position="604"/>
        <end position="620"/>
    </location>
</feature>
<feature type="compositionally biased region" description="Polar residues" evidence="2">
    <location>
        <begin position="327"/>
        <end position="341"/>
    </location>
</feature>
<dbReference type="RefSeq" id="XP_007804191.1">
    <property type="nucleotide sequence ID" value="XM_007806000.1"/>
</dbReference>
<feature type="compositionally biased region" description="Polar residues" evidence="2">
    <location>
        <begin position="236"/>
        <end position="256"/>
    </location>
</feature>
<sequence length="674" mass="72492">MNQDSTTAWHQPLQDDPMLVAGDDDFSNFLQLGIDFPGFDETQTGHNGFDTPMGDLGMEQLAMGSSVEDLRGHTVPTGTSLSDPGRDDLIHQYAKISDGPGSIFHAPAIQHQHGHQLHHHQQHQHHRKHDVQSSTYEPRIMVPPTPQSSEMQGAAARYYHYVDADGLSDLDPYQRHRNDQMTFTPLVSPAVTPIDPNLRFPDSTTPGEYFSPLSSPAIEAQNGHPRRKIRLQITTPKRGSVTSPVDQSVETPSVPNSARVASRKDSRKLSMSGRASGRNVRQSPLIKPHGRRKQTSLNISPAGLAELAEHSQISNAYAAEASPNPRARSTNSDGSGQSSISPEPLSEALMPPPSLPRSAGKSPNIVGKNQSPTTANEPVTPATLMRLPNKDSSPPMPNQGSGRIFVPNNELMEDIMLPESATTTLPPLTIDTTRSVADDEVTPTLSAKTPKLSANSTPRTSVATTQVRSPSDVTHKRTESRAGNSMKARQAGAPSHVSPAIRPKISPSINPLVPHSNPGTPAISAETSALYLASKSNYQNILEGTHLPGVSYPEALAENLSSKRTSHKLAEQGRRNRINVALKEMESLLPPTPATKGKRDRSGSIDGDSGDKAAAAGNSKASTVELAIAYIRSLQAELSETKAKLADQEKKLEDREKKLAEVNSSGDNASVSPQ</sequence>
<evidence type="ECO:0000259" key="3">
    <source>
        <dbReference type="PROSITE" id="PS50888"/>
    </source>
</evidence>
<feature type="region of interest" description="Disordered" evidence="2">
    <location>
        <begin position="236"/>
        <end position="295"/>
    </location>
</feature>
<dbReference type="GeneID" id="19235406"/>
<accession>U1GEM1</accession>
<feature type="region of interest" description="Disordered" evidence="2">
    <location>
        <begin position="582"/>
        <end position="620"/>
    </location>
</feature>
<feature type="domain" description="BHLH" evidence="3">
    <location>
        <begin position="562"/>
        <end position="634"/>
    </location>
</feature>
<dbReference type="CDD" id="cd11392">
    <property type="entry name" value="bHLH_ScPHO4_like"/>
    <property type="match status" value="1"/>
</dbReference>
<dbReference type="OrthoDB" id="5344169at2759"/>
<organism evidence="4 5">
    <name type="scientific">Endocarpon pusillum (strain Z07020 / HMAS-L-300199)</name>
    <name type="common">Lichen-forming fungus</name>
    <dbReference type="NCBI Taxonomy" id="1263415"/>
    <lineage>
        <taxon>Eukaryota</taxon>
        <taxon>Fungi</taxon>
        <taxon>Dikarya</taxon>
        <taxon>Ascomycota</taxon>
        <taxon>Pezizomycotina</taxon>
        <taxon>Eurotiomycetes</taxon>
        <taxon>Chaetothyriomycetidae</taxon>
        <taxon>Verrucariales</taxon>
        <taxon>Verrucariaceae</taxon>
        <taxon>Endocarpon</taxon>
    </lineage>
</organism>
<dbReference type="InterPro" id="IPR011598">
    <property type="entry name" value="bHLH_dom"/>
</dbReference>
<keyword evidence="1" id="KW-0175">Coiled coil</keyword>
<evidence type="ECO:0000313" key="4">
    <source>
        <dbReference type="EMBL" id="ERF70156.1"/>
    </source>
</evidence>
<feature type="compositionally biased region" description="Low complexity" evidence="2">
    <location>
        <begin position="422"/>
        <end position="433"/>
    </location>
</feature>
<gene>
    <name evidence="4" type="ORF">EPUS_00343</name>
</gene>
<evidence type="ECO:0000256" key="1">
    <source>
        <dbReference type="SAM" id="Coils"/>
    </source>
</evidence>
<dbReference type="PROSITE" id="PS50888">
    <property type="entry name" value="BHLH"/>
    <property type="match status" value="1"/>
</dbReference>
<evidence type="ECO:0000313" key="5">
    <source>
        <dbReference type="Proteomes" id="UP000019373"/>
    </source>
</evidence>
<dbReference type="eggNOG" id="ENOG502S7T4">
    <property type="taxonomic scope" value="Eukaryota"/>
</dbReference>
<proteinExistence type="predicted"/>
<feature type="region of interest" description="Disordered" evidence="2">
    <location>
        <begin position="419"/>
        <end position="503"/>
    </location>
</feature>
<feature type="region of interest" description="Disordered" evidence="2">
    <location>
        <begin position="319"/>
        <end position="402"/>
    </location>
</feature>
<dbReference type="Proteomes" id="UP000019373">
    <property type="component" value="Unassembled WGS sequence"/>
</dbReference>
<dbReference type="SMART" id="SM00353">
    <property type="entry name" value="HLH"/>
    <property type="match status" value="1"/>
</dbReference>
<name>U1GEM1_ENDPU</name>
<dbReference type="Gene3D" id="4.10.280.10">
    <property type="entry name" value="Helix-loop-helix DNA-binding domain"/>
    <property type="match status" value="1"/>
</dbReference>